<evidence type="ECO:0000256" key="4">
    <source>
        <dbReference type="ARBA" id="ARBA00022490"/>
    </source>
</evidence>
<dbReference type="Proteomes" id="UP001642483">
    <property type="component" value="Unassembled WGS sequence"/>
</dbReference>
<evidence type="ECO:0000256" key="6">
    <source>
        <dbReference type="ARBA" id="ARBA00023242"/>
    </source>
</evidence>
<evidence type="ECO:0000313" key="9">
    <source>
        <dbReference type="Proteomes" id="UP001642483"/>
    </source>
</evidence>
<feature type="domain" description="PCI" evidence="7">
    <location>
        <begin position="187"/>
        <end position="349"/>
    </location>
</feature>
<dbReference type="Pfam" id="PF01399">
    <property type="entry name" value="PCI"/>
    <property type="match status" value="1"/>
</dbReference>
<dbReference type="InterPro" id="IPR011990">
    <property type="entry name" value="TPR-like_helical_dom_sf"/>
</dbReference>
<dbReference type="SUPFAM" id="SSF46785">
    <property type="entry name" value="Winged helix' DNA-binding domain"/>
    <property type="match status" value="1"/>
</dbReference>
<evidence type="ECO:0000259" key="7">
    <source>
        <dbReference type="PROSITE" id="PS50250"/>
    </source>
</evidence>
<proteinExistence type="inferred from homology"/>
<dbReference type="InterPro" id="IPR019585">
    <property type="entry name" value="Rpn7/CSN1"/>
</dbReference>
<evidence type="ECO:0000256" key="1">
    <source>
        <dbReference type="ARBA" id="ARBA00004123"/>
    </source>
</evidence>
<sequence length="400" mass="44967">MATTYVKKTLNVAYYQEVHNKLIEAIRSSDPNLPDVAGAVNQLPSLDSHWMEHTSKHAGTLLEKLDIDLKNYKSNSIKESIRRGFDDLGSHYLNMGDLNNALKCYSRARDYCMSPKHLVNMCLNVIKVCVYLGNWSHVLTYVNKAEATGEFAEKEKEGQNQHIITKLKCAAGLAQLATGKYKPAAKNFLQAMVDHCDFPELLSPNNVAVYGGLCALATFTRQELQTHVINSSSFKLLLELEPTIREIVFAFYKSQYGRCLTLLEETRPNLLLDIYLSAHVKKLYAQIRCKALIQYFSPYKLADMVKMADAFNCSVSSLEDELMPLILDGQIQARIDSQNKILHAREIDHRSTTFAKTLAAGREYIHRTKALILRNAVIGNNICVQPPSKNGDHGPNTGNR</sequence>
<evidence type="ECO:0000256" key="2">
    <source>
        <dbReference type="ARBA" id="ARBA00004496"/>
    </source>
</evidence>
<dbReference type="PROSITE" id="PS50250">
    <property type="entry name" value="PCI"/>
    <property type="match status" value="1"/>
</dbReference>
<accession>A0ABP0FWH0</accession>
<gene>
    <name evidence="8" type="ORF">CVLEPA_LOCUS12984</name>
</gene>
<comment type="similarity">
    <text evidence="3">Belongs to the CSN1 family.</text>
</comment>
<evidence type="ECO:0000256" key="5">
    <source>
        <dbReference type="ARBA" id="ARBA00022790"/>
    </source>
</evidence>
<keyword evidence="9" id="KW-1185">Reference proteome</keyword>
<protein>
    <recommendedName>
        <fullName evidence="7">PCI domain-containing protein</fullName>
    </recommendedName>
</protein>
<dbReference type="SUPFAM" id="SSF48452">
    <property type="entry name" value="TPR-like"/>
    <property type="match status" value="1"/>
</dbReference>
<evidence type="ECO:0000256" key="3">
    <source>
        <dbReference type="ARBA" id="ARBA00008793"/>
    </source>
</evidence>
<comment type="subcellular location">
    <subcellularLocation>
        <location evidence="2">Cytoplasm</location>
    </subcellularLocation>
    <subcellularLocation>
        <location evidence="1">Nucleus</location>
    </subcellularLocation>
</comment>
<dbReference type="PANTHER" id="PTHR14145">
    <property type="entry name" value="26S PROTESOME SUBUNIT 6"/>
    <property type="match status" value="1"/>
</dbReference>
<keyword evidence="5" id="KW-0736">Signalosome</keyword>
<evidence type="ECO:0000313" key="8">
    <source>
        <dbReference type="EMBL" id="CAK8682305.1"/>
    </source>
</evidence>
<dbReference type="InterPro" id="IPR036390">
    <property type="entry name" value="WH_DNA-bd_sf"/>
</dbReference>
<dbReference type="InterPro" id="IPR048624">
    <property type="entry name" value="CSN1_C"/>
</dbReference>
<reference evidence="8 9" key="1">
    <citation type="submission" date="2024-02" db="EMBL/GenBank/DDBJ databases">
        <authorList>
            <person name="Daric V."/>
            <person name="Darras S."/>
        </authorList>
    </citation>
    <scope>NUCLEOTIDE SEQUENCE [LARGE SCALE GENOMIC DNA]</scope>
</reference>
<dbReference type="Pfam" id="PF10602">
    <property type="entry name" value="RPN7"/>
    <property type="match status" value="1"/>
</dbReference>
<dbReference type="EMBL" id="CAWYQH010000090">
    <property type="protein sequence ID" value="CAK8682305.1"/>
    <property type="molecule type" value="Genomic_DNA"/>
</dbReference>
<dbReference type="Pfam" id="PF21151">
    <property type="entry name" value="CSN1_C"/>
    <property type="match status" value="1"/>
</dbReference>
<comment type="caution">
    <text evidence="8">The sequence shown here is derived from an EMBL/GenBank/DDBJ whole genome shotgun (WGS) entry which is preliminary data.</text>
</comment>
<dbReference type="InterPro" id="IPR045135">
    <property type="entry name" value="Rpn7_N"/>
</dbReference>
<dbReference type="SMART" id="SM00088">
    <property type="entry name" value="PINT"/>
    <property type="match status" value="1"/>
</dbReference>
<dbReference type="PANTHER" id="PTHR14145:SF2">
    <property type="entry name" value="COP9 SIGNALOSOME COMPLEX SUBUNIT 1"/>
    <property type="match status" value="1"/>
</dbReference>
<name>A0ABP0FWH0_CLALP</name>
<organism evidence="8 9">
    <name type="scientific">Clavelina lepadiformis</name>
    <name type="common">Light-bulb sea squirt</name>
    <name type="synonym">Ascidia lepadiformis</name>
    <dbReference type="NCBI Taxonomy" id="159417"/>
    <lineage>
        <taxon>Eukaryota</taxon>
        <taxon>Metazoa</taxon>
        <taxon>Chordata</taxon>
        <taxon>Tunicata</taxon>
        <taxon>Ascidiacea</taxon>
        <taxon>Aplousobranchia</taxon>
        <taxon>Clavelinidae</taxon>
        <taxon>Clavelina</taxon>
    </lineage>
</organism>
<keyword evidence="4" id="KW-0963">Cytoplasm</keyword>
<dbReference type="Gene3D" id="1.25.40.570">
    <property type="match status" value="1"/>
</dbReference>
<dbReference type="InterPro" id="IPR000717">
    <property type="entry name" value="PCI_dom"/>
</dbReference>
<keyword evidence="6" id="KW-0539">Nucleus</keyword>